<dbReference type="OrthoDB" id="416454at2759"/>
<accession>A0A2I0UGX6</accession>
<proteinExistence type="predicted"/>
<gene>
    <name evidence="2" type="ORF">llap_4386</name>
</gene>
<sequence length="113" mass="12776">MRNCMDGYIQRVVVNGSMSRWRSVTSCVPRGSVFGPVLFNILINDIHSGIECTLSKFADNTNLSGVVDTLKGWDTIQKDLNRLEKWVCVNLMRFNKAKFRVLHMSQGNFHPGG</sequence>
<keyword evidence="2" id="KW-0808">Transferase</keyword>
<reference evidence="3" key="2">
    <citation type="submission" date="2017-12" db="EMBL/GenBank/DDBJ databases">
        <title>Genome sequence of the Bar-tailed Godwit (Limosa lapponica baueri).</title>
        <authorList>
            <person name="Lima N.C.B."/>
            <person name="Parody-Merino A.M."/>
            <person name="Battley P.F."/>
            <person name="Fidler A.E."/>
            <person name="Prosdocimi F."/>
        </authorList>
    </citation>
    <scope>NUCLEOTIDE SEQUENCE [LARGE SCALE GENOMIC DNA]</scope>
</reference>
<keyword evidence="2" id="KW-0695">RNA-directed DNA polymerase</keyword>
<keyword evidence="3" id="KW-1185">Reference proteome</keyword>
<reference evidence="3" key="1">
    <citation type="submission" date="2017-11" db="EMBL/GenBank/DDBJ databases">
        <authorList>
            <person name="Lima N.C."/>
            <person name="Parody-Merino A.M."/>
            <person name="Battley P.F."/>
            <person name="Fidler A.E."/>
            <person name="Prosdocimi F."/>
        </authorList>
    </citation>
    <scope>NUCLEOTIDE SEQUENCE [LARGE SCALE GENOMIC DNA]</scope>
</reference>
<dbReference type="InterPro" id="IPR000477">
    <property type="entry name" value="RT_dom"/>
</dbReference>
<feature type="domain" description="Reverse transcriptase" evidence="1">
    <location>
        <begin position="9"/>
        <end position="103"/>
    </location>
</feature>
<dbReference type="Pfam" id="PF00078">
    <property type="entry name" value="RVT_1"/>
    <property type="match status" value="1"/>
</dbReference>
<dbReference type="EMBL" id="KZ505767">
    <property type="protein sequence ID" value="PKU45312.1"/>
    <property type="molecule type" value="Genomic_DNA"/>
</dbReference>
<dbReference type="AlphaFoldDB" id="A0A2I0UGX6"/>
<name>A0A2I0UGX6_LIMLA</name>
<organism evidence="2 3">
    <name type="scientific">Limosa lapponica baueri</name>
    <dbReference type="NCBI Taxonomy" id="1758121"/>
    <lineage>
        <taxon>Eukaryota</taxon>
        <taxon>Metazoa</taxon>
        <taxon>Chordata</taxon>
        <taxon>Craniata</taxon>
        <taxon>Vertebrata</taxon>
        <taxon>Euteleostomi</taxon>
        <taxon>Archelosauria</taxon>
        <taxon>Archosauria</taxon>
        <taxon>Dinosauria</taxon>
        <taxon>Saurischia</taxon>
        <taxon>Theropoda</taxon>
        <taxon>Coelurosauria</taxon>
        <taxon>Aves</taxon>
        <taxon>Neognathae</taxon>
        <taxon>Neoaves</taxon>
        <taxon>Charadriiformes</taxon>
        <taxon>Scolopacidae</taxon>
        <taxon>Limosa</taxon>
    </lineage>
</organism>
<protein>
    <submittedName>
        <fullName evidence="2">Rna-directed dna polymerase from mobile element jockey-like</fullName>
    </submittedName>
</protein>
<dbReference type="Proteomes" id="UP000233556">
    <property type="component" value="Unassembled WGS sequence"/>
</dbReference>
<evidence type="ECO:0000313" key="2">
    <source>
        <dbReference type="EMBL" id="PKU45312.1"/>
    </source>
</evidence>
<evidence type="ECO:0000313" key="3">
    <source>
        <dbReference type="Proteomes" id="UP000233556"/>
    </source>
</evidence>
<keyword evidence="2" id="KW-0548">Nucleotidyltransferase</keyword>
<evidence type="ECO:0000259" key="1">
    <source>
        <dbReference type="Pfam" id="PF00078"/>
    </source>
</evidence>
<dbReference type="PANTHER" id="PTHR33332">
    <property type="entry name" value="REVERSE TRANSCRIPTASE DOMAIN-CONTAINING PROTEIN"/>
    <property type="match status" value="1"/>
</dbReference>
<dbReference type="GO" id="GO:0003964">
    <property type="term" value="F:RNA-directed DNA polymerase activity"/>
    <property type="evidence" value="ECO:0007669"/>
    <property type="project" value="UniProtKB-KW"/>
</dbReference>